<proteinExistence type="predicted"/>
<dbReference type="Proteomes" id="UP000249828">
    <property type="component" value="Unassembled WGS sequence"/>
</dbReference>
<gene>
    <name evidence="1" type="ORF">CI088_03945</name>
</gene>
<accession>A0A2W4BS49</accession>
<feature type="non-terminal residue" evidence="1">
    <location>
        <position position="1"/>
    </location>
</feature>
<sequence>RWKNRAEAIENKRAKEFAEGMKGRYHCRVQLATGAYVWMWVTDPSKVTQADVQFNEKYKEYLDILTKPEKGLLAKGQTHPKRLL</sequence>
<reference evidence="1 2" key="1">
    <citation type="submission" date="2017-11" db="EMBL/GenBank/DDBJ databases">
        <title>Draft genome sequence of Enterococcus plantarum TRW2 strain isolated from lettuce.</title>
        <authorList>
            <person name="Kim E.B."/>
            <person name="Marco M.L."/>
            <person name="Williams T.R."/>
            <person name="You I.H."/>
        </authorList>
    </citation>
    <scope>NUCLEOTIDE SEQUENCE [LARGE SCALE GENOMIC DNA]</scope>
    <source>
        <strain evidence="1 2">TRW2</strain>
    </source>
</reference>
<evidence type="ECO:0000313" key="1">
    <source>
        <dbReference type="EMBL" id="PZL75999.1"/>
    </source>
</evidence>
<dbReference type="AlphaFoldDB" id="A0A2W4BS49"/>
<name>A0A2W4BS49_9ENTE</name>
<evidence type="ECO:0000313" key="2">
    <source>
        <dbReference type="Proteomes" id="UP000249828"/>
    </source>
</evidence>
<keyword evidence="2" id="KW-1185">Reference proteome</keyword>
<protein>
    <submittedName>
        <fullName evidence="1">Uncharacterized protein</fullName>
    </submittedName>
</protein>
<comment type="caution">
    <text evidence="1">The sequence shown here is derived from an EMBL/GenBank/DDBJ whole genome shotgun (WGS) entry which is preliminary data.</text>
</comment>
<organism evidence="1 2">
    <name type="scientific">Enterococcus plantarum</name>
    <dbReference type="NCBI Taxonomy" id="1077675"/>
    <lineage>
        <taxon>Bacteria</taxon>
        <taxon>Bacillati</taxon>
        <taxon>Bacillota</taxon>
        <taxon>Bacilli</taxon>
        <taxon>Lactobacillales</taxon>
        <taxon>Enterococcaceae</taxon>
        <taxon>Enterococcus</taxon>
    </lineage>
</organism>
<dbReference type="EMBL" id="PIEU01000038">
    <property type="protein sequence ID" value="PZL75999.1"/>
    <property type="molecule type" value="Genomic_DNA"/>
</dbReference>
<dbReference type="RefSeq" id="WP_181429441.1">
    <property type="nucleotide sequence ID" value="NZ_PIEU01000038.1"/>
</dbReference>